<comment type="caution">
    <text evidence="4">The sequence shown here is derived from an EMBL/GenBank/DDBJ whole genome shotgun (WGS) entry which is preliminary data.</text>
</comment>
<protein>
    <submittedName>
        <fullName evidence="4">Spore germination protein</fullName>
    </submittedName>
</protein>
<dbReference type="Proteomes" id="UP001597301">
    <property type="component" value="Unassembled WGS sequence"/>
</dbReference>
<organism evidence="4 5">
    <name type="scientific">Siminovitchia sediminis</name>
    <dbReference type="NCBI Taxonomy" id="1274353"/>
    <lineage>
        <taxon>Bacteria</taxon>
        <taxon>Bacillati</taxon>
        <taxon>Bacillota</taxon>
        <taxon>Bacilli</taxon>
        <taxon>Bacillales</taxon>
        <taxon>Bacillaceae</taxon>
        <taxon>Siminovitchia</taxon>
    </lineage>
</organism>
<reference evidence="5" key="1">
    <citation type="journal article" date="2019" name="Int. J. Syst. Evol. Microbiol.">
        <title>The Global Catalogue of Microorganisms (GCM) 10K type strain sequencing project: providing services to taxonomists for standard genome sequencing and annotation.</title>
        <authorList>
            <consortium name="The Broad Institute Genomics Platform"/>
            <consortium name="The Broad Institute Genome Sequencing Center for Infectious Disease"/>
            <person name="Wu L."/>
            <person name="Ma J."/>
        </authorList>
    </citation>
    <scope>NUCLEOTIDE SEQUENCE [LARGE SCALE GENOMIC DNA]</scope>
    <source>
        <strain evidence="5">CGMCC 1.12295</strain>
    </source>
</reference>
<dbReference type="EMBL" id="JBHUEO010000041">
    <property type="protein sequence ID" value="MFD1707729.1"/>
    <property type="molecule type" value="Genomic_DNA"/>
</dbReference>
<keyword evidence="5" id="KW-1185">Reference proteome</keyword>
<dbReference type="Pfam" id="PF03323">
    <property type="entry name" value="GerA"/>
    <property type="match status" value="1"/>
</dbReference>
<proteinExistence type="inferred from homology"/>
<dbReference type="InterPro" id="IPR050768">
    <property type="entry name" value="UPF0353/GerABKA_families"/>
</dbReference>
<evidence type="ECO:0000313" key="4">
    <source>
        <dbReference type="EMBL" id="MFD1707729.1"/>
    </source>
</evidence>
<comment type="subcellular location">
    <subcellularLocation>
        <location evidence="1">Membrane</location>
        <topology evidence="1">Multi-pass membrane protein</topology>
    </subcellularLocation>
</comment>
<evidence type="ECO:0000313" key="5">
    <source>
        <dbReference type="Proteomes" id="UP001597301"/>
    </source>
</evidence>
<keyword evidence="3" id="KW-0472">Membrane</keyword>
<evidence type="ECO:0000256" key="3">
    <source>
        <dbReference type="ARBA" id="ARBA00023136"/>
    </source>
</evidence>
<gene>
    <name evidence="4" type="ORF">ACFSCZ_13460</name>
</gene>
<comment type="similarity">
    <text evidence="2">Belongs to the GerABKA family.</text>
</comment>
<dbReference type="RefSeq" id="WP_380774526.1">
    <property type="nucleotide sequence ID" value="NZ_JBHUEO010000041.1"/>
</dbReference>
<accession>A0ABW4KHV2</accession>
<dbReference type="PANTHER" id="PTHR22550:SF5">
    <property type="entry name" value="LEUCINE ZIPPER PROTEIN 4"/>
    <property type="match status" value="1"/>
</dbReference>
<evidence type="ECO:0000256" key="2">
    <source>
        <dbReference type="ARBA" id="ARBA00005278"/>
    </source>
</evidence>
<dbReference type="PANTHER" id="PTHR22550">
    <property type="entry name" value="SPORE GERMINATION PROTEIN"/>
    <property type="match status" value="1"/>
</dbReference>
<sequence>MKRWSIKIQKEIKKKNNQPSRSDKLDRNIDANIRQLNKLLDEPADLMIRECNIGEEANHKGAIAYIDGLINKQLVQDSILGNLQDLAKNQQLPKESTKLFEQIYQRFISISTIEKGTTLEDVANAILSGKTVFFLDGRETVLLMDTKGGESRSIEPPATEMVVRGPRAGFVENLGTNLALLRRSLQTPDLRFKTYQMGRRSKRSLIVAYVDGVINPAIVKEVSRRLETVDIDDASESAIIEQWIEDSFLSPFPQLDSTERLDKASSALLQGKVVILLDGTPFVLIAPVVLGDMLKSPEDYYQRWISGSLLRLLRCFAAFSALFLA</sequence>
<dbReference type="InterPro" id="IPR004995">
    <property type="entry name" value="Spore_Ger"/>
</dbReference>
<name>A0ABW4KHV2_9BACI</name>
<evidence type="ECO:0000256" key="1">
    <source>
        <dbReference type="ARBA" id="ARBA00004141"/>
    </source>
</evidence>